<evidence type="ECO:0000313" key="7">
    <source>
        <dbReference type="Proteomes" id="UP000600214"/>
    </source>
</evidence>
<dbReference type="Proteomes" id="UP000600214">
    <property type="component" value="Unassembled WGS sequence"/>
</dbReference>
<accession>A0ABQ1Z3U1</accession>
<name>A0ABQ1Z3U1_9BACT</name>
<dbReference type="Gene3D" id="1.10.1740.10">
    <property type="match status" value="1"/>
</dbReference>
<dbReference type="InterPro" id="IPR007627">
    <property type="entry name" value="RNA_pol_sigma70_r2"/>
</dbReference>
<keyword evidence="2" id="KW-0731">Sigma factor</keyword>
<organism evidence="6 7">
    <name type="scientific">Dyadobacter endophyticus</name>
    <dbReference type="NCBI Taxonomy" id="1749036"/>
    <lineage>
        <taxon>Bacteria</taxon>
        <taxon>Pseudomonadati</taxon>
        <taxon>Bacteroidota</taxon>
        <taxon>Cytophagia</taxon>
        <taxon>Cytophagales</taxon>
        <taxon>Spirosomataceae</taxon>
        <taxon>Dyadobacter</taxon>
    </lineage>
</organism>
<evidence type="ECO:0000256" key="4">
    <source>
        <dbReference type="ARBA" id="ARBA00023163"/>
    </source>
</evidence>
<feature type="domain" description="RNA polymerase sigma-70 region 2" evidence="5">
    <location>
        <begin position="28"/>
        <end position="97"/>
    </location>
</feature>
<comment type="caution">
    <text evidence="6">The sequence shown here is derived from an EMBL/GenBank/DDBJ whole genome shotgun (WGS) entry which is preliminary data.</text>
</comment>
<dbReference type="SUPFAM" id="SSF88946">
    <property type="entry name" value="Sigma2 domain of RNA polymerase sigma factors"/>
    <property type="match status" value="1"/>
</dbReference>
<keyword evidence="1" id="KW-0805">Transcription regulation</keyword>
<dbReference type="Pfam" id="PF04542">
    <property type="entry name" value="Sigma70_r2"/>
    <property type="match status" value="1"/>
</dbReference>
<keyword evidence="3" id="KW-0238">DNA-binding</keyword>
<dbReference type="NCBIfam" id="TIGR02937">
    <property type="entry name" value="sigma70-ECF"/>
    <property type="match status" value="1"/>
</dbReference>
<dbReference type="EMBL" id="BMIA01000003">
    <property type="protein sequence ID" value="GGH46795.1"/>
    <property type="molecule type" value="Genomic_DNA"/>
</dbReference>
<dbReference type="InterPro" id="IPR039425">
    <property type="entry name" value="RNA_pol_sigma-70-like"/>
</dbReference>
<evidence type="ECO:0000313" key="6">
    <source>
        <dbReference type="EMBL" id="GGH46795.1"/>
    </source>
</evidence>
<dbReference type="Gene3D" id="1.10.10.10">
    <property type="entry name" value="Winged helix-like DNA-binding domain superfamily/Winged helix DNA-binding domain"/>
    <property type="match status" value="1"/>
</dbReference>
<evidence type="ECO:0000259" key="5">
    <source>
        <dbReference type="Pfam" id="PF04542"/>
    </source>
</evidence>
<evidence type="ECO:0000256" key="2">
    <source>
        <dbReference type="ARBA" id="ARBA00023082"/>
    </source>
</evidence>
<evidence type="ECO:0000256" key="3">
    <source>
        <dbReference type="ARBA" id="ARBA00023125"/>
    </source>
</evidence>
<evidence type="ECO:0000256" key="1">
    <source>
        <dbReference type="ARBA" id="ARBA00023015"/>
    </source>
</evidence>
<dbReference type="InterPro" id="IPR036388">
    <property type="entry name" value="WH-like_DNA-bd_sf"/>
</dbReference>
<keyword evidence="4" id="KW-0804">Transcription</keyword>
<reference evidence="7" key="1">
    <citation type="journal article" date="2019" name="Int. J. Syst. Evol. Microbiol.">
        <title>The Global Catalogue of Microorganisms (GCM) 10K type strain sequencing project: providing services to taxonomists for standard genome sequencing and annotation.</title>
        <authorList>
            <consortium name="The Broad Institute Genomics Platform"/>
            <consortium name="The Broad Institute Genome Sequencing Center for Infectious Disease"/>
            <person name="Wu L."/>
            <person name="Ma J."/>
        </authorList>
    </citation>
    <scope>NUCLEOTIDE SEQUENCE [LARGE SCALE GENOMIC DNA]</scope>
    <source>
        <strain evidence="7">CGMCC 1.15288</strain>
    </source>
</reference>
<protein>
    <recommendedName>
        <fullName evidence="5">RNA polymerase sigma-70 region 2 domain-containing protein</fullName>
    </recommendedName>
</protein>
<gene>
    <name evidence="6" type="ORF">GCM10007423_46810</name>
</gene>
<dbReference type="PANTHER" id="PTHR43133">
    <property type="entry name" value="RNA POLYMERASE ECF-TYPE SIGMA FACTO"/>
    <property type="match status" value="1"/>
</dbReference>
<dbReference type="PANTHER" id="PTHR43133:SF8">
    <property type="entry name" value="RNA POLYMERASE SIGMA FACTOR HI_1459-RELATED"/>
    <property type="match status" value="1"/>
</dbReference>
<proteinExistence type="predicted"/>
<sequence length="189" mass="21607">MTTEIGSPDFPLIQAIKNGNEKALGLFYKDNFGKILHLVLKNSGSDDDARDVYQDCMMEVVLQIRGGRLDQLSSRLSTYLYSVCYYKWIDRLRQKGKQMQTGFDEDLETAVIEEEDDSTPYLPALEKVLAQIGEKCMLLLKAFYYEKLTMTQIASKLGFADENSAKSQKNKCMDKARFLGKNVLKQHYS</sequence>
<keyword evidence="7" id="KW-1185">Reference proteome</keyword>
<dbReference type="RefSeq" id="WP_188936686.1">
    <property type="nucleotide sequence ID" value="NZ_BMIA01000003.1"/>
</dbReference>
<dbReference type="InterPro" id="IPR014284">
    <property type="entry name" value="RNA_pol_sigma-70_dom"/>
</dbReference>
<dbReference type="InterPro" id="IPR013325">
    <property type="entry name" value="RNA_pol_sigma_r2"/>
</dbReference>